<accession>A0A6N7VLX5</accession>
<sequence length="125" mass="14325">MGRNRKQPLADVTPQDLTGRERVLKSAARLLLDVGYQRMTLSRISEESGVGGLEIRRWYKTKDEILAALSEQLKRLILTQALEIFGVPEKRSNYSWWNWKPKKRKCWKSGSSCLKSCETVEGVVA</sequence>
<dbReference type="PROSITE" id="PS50977">
    <property type="entry name" value="HTH_TETR_2"/>
    <property type="match status" value="1"/>
</dbReference>
<dbReference type="Gene3D" id="1.10.357.10">
    <property type="entry name" value="Tetracycline Repressor, domain 2"/>
    <property type="match status" value="1"/>
</dbReference>
<name>A0A6N7VLX5_ACIFE</name>
<evidence type="ECO:0000256" key="1">
    <source>
        <dbReference type="ARBA" id="ARBA00023125"/>
    </source>
</evidence>
<dbReference type="Proteomes" id="UP000441455">
    <property type="component" value="Unassembled WGS sequence"/>
</dbReference>
<dbReference type="InterPro" id="IPR009057">
    <property type="entry name" value="Homeodomain-like_sf"/>
</dbReference>
<evidence type="ECO:0000313" key="5">
    <source>
        <dbReference type="Proteomes" id="UP000441455"/>
    </source>
</evidence>
<feature type="domain" description="HTH tetR-type" evidence="3">
    <location>
        <begin position="17"/>
        <end position="77"/>
    </location>
</feature>
<evidence type="ECO:0000259" key="3">
    <source>
        <dbReference type="PROSITE" id="PS50977"/>
    </source>
</evidence>
<reference evidence="4 5" key="1">
    <citation type="submission" date="2019-08" db="EMBL/GenBank/DDBJ databases">
        <title>In-depth cultivation of the pig gut microbiome towards novel bacterial diversity and tailored functional studies.</title>
        <authorList>
            <person name="Wylensek D."/>
            <person name="Hitch T.C.A."/>
            <person name="Clavel T."/>
        </authorList>
    </citation>
    <scope>NUCLEOTIDE SEQUENCE [LARGE SCALE GENOMIC DNA]</scope>
    <source>
        <strain evidence="4 5">WCA-389-WT-5B</strain>
    </source>
</reference>
<feature type="DNA-binding region" description="H-T-H motif" evidence="2">
    <location>
        <begin position="40"/>
        <end position="59"/>
    </location>
</feature>
<dbReference type="RefSeq" id="WP_022487544.1">
    <property type="nucleotide sequence ID" value="NZ_VULN01000006.1"/>
</dbReference>
<dbReference type="EMBL" id="VULN01000006">
    <property type="protein sequence ID" value="MSS82010.1"/>
    <property type="molecule type" value="Genomic_DNA"/>
</dbReference>
<gene>
    <name evidence="4" type="ORF">FX155_05295</name>
</gene>
<protein>
    <submittedName>
        <fullName evidence="4">TetR/AcrR family transcriptional regulator</fullName>
    </submittedName>
</protein>
<keyword evidence="1 2" id="KW-0238">DNA-binding</keyword>
<evidence type="ECO:0000313" key="4">
    <source>
        <dbReference type="EMBL" id="MSS82010.1"/>
    </source>
</evidence>
<organism evidence="4 5">
    <name type="scientific">Acidaminococcus fermentans</name>
    <dbReference type="NCBI Taxonomy" id="905"/>
    <lineage>
        <taxon>Bacteria</taxon>
        <taxon>Bacillati</taxon>
        <taxon>Bacillota</taxon>
        <taxon>Negativicutes</taxon>
        <taxon>Acidaminococcales</taxon>
        <taxon>Acidaminococcaceae</taxon>
        <taxon>Acidaminococcus</taxon>
    </lineage>
</organism>
<dbReference type="AlphaFoldDB" id="A0A6N7VLX5"/>
<proteinExistence type="predicted"/>
<dbReference type="Pfam" id="PF00440">
    <property type="entry name" value="TetR_N"/>
    <property type="match status" value="1"/>
</dbReference>
<dbReference type="OrthoDB" id="9812484at2"/>
<dbReference type="InterPro" id="IPR001647">
    <property type="entry name" value="HTH_TetR"/>
</dbReference>
<comment type="caution">
    <text evidence="4">The sequence shown here is derived from an EMBL/GenBank/DDBJ whole genome shotgun (WGS) entry which is preliminary data.</text>
</comment>
<evidence type="ECO:0000256" key="2">
    <source>
        <dbReference type="PROSITE-ProRule" id="PRU00335"/>
    </source>
</evidence>
<dbReference type="GO" id="GO:0003677">
    <property type="term" value="F:DNA binding"/>
    <property type="evidence" value="ECO:0007669"/>
    <property type="project" value="UniProtKB-UniRule"/>
</dbReference>
<dbReference type="SUPFAM" id="SSF46689">
    <property type="entry name" value="Homeodomain-like"/>
    <property type="match status" value="1"/>
</dbReference>